<feature type="domain" description="Trehalose synthase N-terminal" evidence="8">
    <location>
        <begin position="7"/>
        <end position="71"/>
    </location>
</feature>
<comment type="subunit">
    <text evidence="2">Homodimer.</text>
</comment>
<protein>
    <submittedName>
        <fullName evidence="9">Uncharacterized protein</fullName>
    </submittedName>
</protein>
<evidence type="ECO:0000259" key="7">
    <source>
        <dbReference type="Pfam" id="PF00534"/>
    </source>
</evidence>
<reference evidence="9 10" key="1">
    <citation type="journal article" date="2016" name="Nat. Commun.">
        <title>Thousands of microbial genomes shed light on interconnected biogeochemical processes in an aquifer system.</title>
        <authorList>
            <person name="Anantharaman K."/>
            <person name="Brown C.T."/>
            <person name="Hug L.A."/>
            <person name="Sharon I."/>
            <person name="Castelle C.J."/>
            <person name="Probst A.J."/>
            <person name="Thomas B.C."/>
            <person name="Singh A."/>
            <person name="Wilkins M.J."/>
            <person name="Karaoz U."/>
            <person name="Brodie E.L."/>
            <person name="Williams K.H."/>
            <person name="Hubbard S.S."/>
            <person name="Banfield J.F."/>
        </authorList>
    </citation>
    <scope>NUCLEOTIDE SEQUENCE [LARGE SCALE GENOMIC DNA]</scope>
</reference>
<keyword evidence="3" id="KW-0313">Glucose metabolism</keyword>
<dbReference type="InterPro" id="IPR049438">
    <property type="entry name" value="TreT_GT1"/>
</dbReference>
<keyword evidence="6" id="KW-0119">Carbohydrate metabolism</keyword>
<evidence type="ECO:0000256" key="6">
    <source>
        <dbReference type="ARBA" id="ARBA00023277"/>
    </source>
</evidence>
<name>A0A1F5G3M6_9BACT</name>
<evidence type="ECO:0000313" key="10">
    <source>
        <dbReference type="Proteomes" id="UP000176317"/>
    </source>
</evidence>
<dbReference type="Proteomes" id="UP000176317">
    <property type="component" value="Unassembled WGS sequence"/>
</dbReference>
<gene>
    <name evidence="9" type="ORF">A2164_03665</name>
</gene>
<comment type="similarity">
    <text evidence="1">Belongs to the glycosyltransferase group 1 family. Glycosyltransferase 4 subfamily.</text>
</comment>
<organism evidence="9 10">
    <name type="scientific">Candidatus Curtissbacteria bacterium RBG_13_35_7</name>
    <dbReference type="NCBI Taxonomy" id="1797705"/>
    <lineage>
        <taxon>Bacteria</taxon>
        <taxon>Candidatus Curtissiibacteriota</taxon>
    </lineage>
</organism>
<evidence type="ECO:0000313" key="9">
    <source>
        <dbReference type="EMBL" id="OGD86476.1"/>
    </source>
</evidence>
<evidence type="ECO:0000256" key="4">
    <source>
        <dbReference type="ARBA" id="ARBA00022676"/>
    </source>
</evidence>
<dbReference type="Gene3D" id="3.40.50.2000">
    <property type="entry name" value="Glycogen Phosphorylase B"/>
    <property type="match status" value="2"/>
</dbReference>
<dbReference type="Pfam" id="PF21269">
    <property type="entry name" value="TreT_GT1"/>
    <property type="match status" value="1"/>
</dbReference>
<evidence type="ECO:0000256" key="3">
    <source>
        <dbReference type="ARBA" id="ARBA00022526"/>
    </source>
</evidence>
<dbReference type="GO" id="GO:0016757">
    <property type="term" value="F:glycosyltransferase activity"/>
    <property type="evidence" value="ECO:0007669"/>
    <property type="project" value="UniProtKB-KW"/>
</dbReference>
<proteinExistence type="inferred from homology"/>
<feature type="domain" description="Glycosyl transferase family 1" evidence="7">
    <location>
        <begin position="103"/>
        <end position="281"/>
    </location>
</feature>
<dbReference type="PANTHER" id="PTHR47779">
    <property type="entry name" value="SYNTHASE (CCG-9), PUTATIVE (AFU_ORTHOLOGUE AFUA_3G12100)-RELATED"/>
    <property type="match status" value="1"/>
</dbReference>
<dbReference type="InterPro" id="IPR052078">
    <property type="entry name" value="Trehalose_Metab_GTase"/>
</dbReference>
<evidence type="ECO:0000256" key="5">
    <source>
        <dbReference type="ARBA" id="ARBA00022679"/>
    </source>
</evidence>
<dbReference type="GO" id="GO:0006006">
    <property type="term" value="P:glucose metabolic process"/>
    <property type="evidence" value="ECO:0007669"/>
    <property type="project" value="UniProtKB-KW"/>
</dbReference>
<sequence>MDDYLANKNVDLVVTHDPQPLLIGCCNLSLKVPRILRLHIDLSSPNQNIIEFLKPFIEVFEKIIVSREDYIPLWVKKNRAVTIMPAIDPLSAKNIRLPKINAWKILNRYGIKSGSPLISQVSRFDAFKDPIGVIESYRLAKKNISDLQLILAGIIEAPDDPQQQNYVKEVKEYVDKESGLFVFSDVKDLCGIANDEFINAVQTASDVILQKSLQEGFGLTVSEAMWKEKAVIGGNVGGIKLQIKNGKNGYLVNNFQEAAKLIVKLLKDNQLRSRIGKKAKETVREKFLMPRYILENLKIYDELLNS</sequence>
<evidence type="ECO:0000256" key="1">
    <source>
        <dbReference type="ARBA" id="ARBA00009481"/>
    </source>
</evidence>
<accession>A0A1F5G3M6</accession>
<comment type="caution">
    <text evidence="9">The sequence shown here is derived from an EMBL/GenBank/DDBJ whole genome shotgun (WGS) entry which is preliminary data.</text>
</comment>
<keyword evidence="5" id="KW-0808">Transferase</keyword>
<evidence type="ECO:0000256" key="2">
    <source>
        <dbReference type="ARBA" id="ARBA00011738"/>
    </source>
</evidence>
<dbReference type="SUPFAM" id="SSF53756">
    <property type="entry name" value="UDP-Glycosyltransferase/glycogen phosphorylase"/>
    <property type="match status" value="1"/>
</dbReference>
<dbReference type="InterPro" id="IPR001296">
    <property type="entry name" value="Glyco_trans_1"/>
</dbReference>
<keyword evidence="4" id="KW-0328">Glycosyltransferase</keyword>
<dbReference type="PANTHER" id="PTHR47779:SF1">
    <property type="entry name" value="SYNTHASE (CCG-9), PUTATIVE (AFU_ORTHOLOGUE AFUA_3G12100)-RELATED"/>
    <property type="match status" value="1"/>
</dbReference>
<dbReference type="Pfam" id="PF00534">
    <property type="entry name" value="Glycos_transf_1"/>
    <property type="match status" value="1"/>
</dbReference>
<evidence type="ECO:0000259" key="8">
    <source>
        <dbReference type="Pfam" id="PF21269"/>
    </source>
</evidence>
<dbReference type="AlphaFoldDB" id="A0A1F5G3M6"/>
<dbReference type="EMBL" id="MFAT01000028">
    <property type="protein sequence ID" value="OGD86476.1"/>
    <property type="molecule type" value="Genomic_DNA"/>
</dbReference>